<evidence type="ECO:0000313" key="1">
    <source>
        <dbReference type="EMBL" id="MBM7691682.1"/>
    </source>
</evidence>
<comment type="caution">
    <text evidence="1">The sequence shown here is derived from an EMBL/GenBank/DDBJ whole genome shotgun (WGS) entry which is preliminary data.</text>
</comment>
<evidence type="ECO:0000313" key="2">
    <source>
        <dbReference type="Proteomes" id="UP000823486"/>
    </source>
</evidence>
<protein>
    <submittedName>
        <fullName evidence="1">Uncharacterized protein</fullName>
    </submittedName>
</protein>
<reference evidence="1 2" key="1">
    <citation type="submission" date="2021-01" db="EMBL/GenBank/DDBJ databases">
        <title>Genomic Encyclopedia of Type Strains, Phase IV (KMG-IV): sequencing the most valuable type-strain genomes for metagenomic binning, comparative biology and taxonomic classification.</title>
        <authorList>
            <person name="Goeker M."/>
        </authorList>
    </citation>
    <scope>NUCLEOTIDE SEQUENCE [LARGE SCALE GENOMIC DNA]</scope>
    <source>
        <strain evidence="1 2">DSM 105482</strain>
    </source>
</reference>
<dbReference type="EMBL" id="JAFBFI010000003">
    <property type="protein sequence ID" value="MBM7691682.1"/>
    <property type="molecule type" value="Genomic_DNA"/>
</dbReference>
<dbReference type="Proteomes" id="UP000823486">
    <property type="component" value="Unassembled WGS sequence"/>
</dbReference>
<keyword evidence="2" id="KW-1185">Reference proteome</keyword>
<proteinExistence type="predicted"/>
<accession>A0ABS2QEV8</accession>
<name>A0ABS2QEV8_9BACI</name>
<sequence length="50" mass="5794">MLRSGLYGKYNGIKYEITSDMDNNLKILTEDNTKIDSTFRDTYNSGVIRK</sequence>
<organism evidence="1 2">
    <name type="scientific">Peribacillus deserti</name>
    <dbReference type="NCBI Taxonomy" id="673318"/>
    <lineage>
        <taxon>Bacteria</taxon>
        <taxon>Bacillati</taxon>
        <taxon>Bacillota</taxon>
        <taxon>Bacilli</taxon>
        <taxon>Bacillales</taxon>
        <taxon>Bacillaceae</taxon>
        <taxon>Peribacillus</taxon>
    </lineage>
</organism>
<gene>
    <name evidence="1" type="ORF">JOC77_001089</name>
</gene>